<dbReference type="AlphaFoldDB" id="A0A8X6GU95"/>
<keyword evidence="2" id="KW-1185">Reference proteome</keyword>
<gene>
    <name evidence="1" type="ORF">TNCT_346101</name>
</gene>
<evidence type="ECO:0000313" key="1">
    <source>
        <dbReference type="EMBL" id="GFQ89848.1"/>
    </source>
</evidence>
<name>A0A8X6GU95_TRICU</name>
<dbReference type="Proteomes" id="UP000887116">
    <property type="component" value="Unassembled WGS sequence"/>
</dbReference>
<evidence type="ECO:0000313" key="2">
    <source>
        <dbReference type="Proteomes" id="UP000887116"/>
    </source>
</evidence>
<protein>
    <submittedName>
        <fullName evidence="1">Uncharacterized protein</fullName>
    </submittedName>
</protein>
<accession>A0A8X6GU95</accession>
<proteinExistence type="predicted"/>
<organism evidence="1 2">
    <name type="scientific">Trichonephila clavata</name>
    <name type="common">Joro spider</name>
    <name type="synonym">Nephila clavata</name>
    <dbReference type="NCBI Taxonomy" id="2740835"/>
    <lineage>
        <taxon>Eukaryota</taxon>
        <taxon>Metazoa</taxon>
        <taxon>Ecdysozoa</taxon>
        <taxon>Arthropoda</taxon>
        <taxon>Chelicerata</taxon>
        <taxon>Arachnida</taxon>
        <taxon>Araneae</taxon>
        <taxon>Araneomorphae</taxon>
        <taxon>Entelegynae</taxon>
        <taxon>Araneoidea</taxon>
        <taxon>Nephilidae</taxon>
        <taxon>Trichonephila</taxon>
    </lineage>
</organism>
<dbReference type="EMBL" id="BMAO01013587">
    <property type="protein sequence ID" value="GFQ89848.1"/>
    <property type="molecule type" value="Genomic_DNA"/>
</dbReference>
<reference evidence="1" key="1">
    <citation type="submission" date="2020-07" db="EMBL/GenBank/DDBJ databases">
        <title>Multicomponent nature underlies the extraordinary mechanical properties of spider dragline silk.</title>
        <authorList>
            <person name="Kono N."/>
            <person name="Nakamura H."/>
            <person name="Mori M."/>
            <person name="Yoshida Y."/>
            <person name="Ohtoshi R."/>
            <person name="Malay A.D."/>
            <person name="Moran D.A.P."/>
            <person name="Tomita M."/>
            <person name="Numata K."/>
            <person name="Arakawa K."/>
        </authorList>
    </citation>
    <scope>NUCLEOTIDE SEQUENCE</scope>
</reference>
<comment type="caution">
    <text evidence="1">The sequence shown here is derived from an EMBL/GenBank/DDBJ whole genome shotgun (WGS) entry which is preliminary data.</text>
</comment>
<sequence>MKRRTRKSESRVPIHLSEHPEECHRLTKKTLTLLTEGSFEANVANAGAISTFASTIAISQFAISCRHIALGAFPPGLTATRAMDVATVATAQNRTNTWNKRTGHKYIYLGNMGTARG</sequence>
<dbReference type="OrthoDB" id="10305520at2759"/>